<dbReference type="Gene3D" id="3.30.230.40">
    <property type="entry name" value="Imidazole glycerol phosphate dehydratase, domain 1"/>
    <property type="match status" value="2"/>
</dbReference>
<dbReference type="InterPro" id="IPR038494">
    <property type="entry name" value="IGPD_sf"/>
</dbReference>
<name>A0A832EI96_9BACT</name>
<dbReference type="CDD" id="cd07914">
    <property type="entry name" value="IGPD"/>
    <property type="match status" value="1"/>
</dbReference>
<protein>
    <recommendedName>
        <fullName evidence="2 6">Imidazoleglycerol-phosphate dehydratase</fullName>
        <shortName evidence="6">IGPD</shortName>
        <ecNumber evidence="6 7">4.2.1.19</ecNumber>
    </recommendedName>
</protein>
<dbReference type="AlphaFoldDB" id="A0A832EI96"/>
<dbReference type="HAMAP" id="MF_00076">
    <property type="entry name" value="HisB"/>
    <property type="match status" value="1"/>
</dbReference>
<accession>A0A832EI96</accession>
<comment type="similarity">
    <text evidence="6 7">Belongs to the imidazoleglycerol-phosphate dehydratase family.</text>
</comment>
<dbReference type="GO" id="GO:0000105">
    <property type="term" value="P:L-histidine biosynthetic process"/>
    <property type="evidence" value="ECO:0007669"/>
    <property type="project" value="UniProtKB-UniRule"/>
</dbReference>
<comment type="catalytic activity">
    <reaction evidence="6 7">
        <text>D-erythro-1-(imidazol-4-yl)glycerol 3-phosphate = 3-(imidazol-4-yl)-2-oxopropyl phosphate + H2O</text>
        <dbReference type="Rhea" id="RHEA:11040"/>
        <dbReference type="ChEBI" id="CHEBI:15377"/>
        <dbReference type="ChEBI" id="CHEBI:57766"/>
        <dbReference type="ChEBI" id="CHEBI:58278"/>
        <dbReference type="EC" id="4.2.1.19"/>
    </reaction>
</comment>
<sequence length="198" mass="21612">MDNGSRQVTVERKTRETAVAVRIALDGTGTADVDTGLPFFDHMLTLFAVHGFFDLTVRAQGDLEVDGHHTVEDVGITLGQALSKALGDRKGIQRYGTAFIPMDEALAQVSLDLSNRPYLVCRLPALAERVGSFETELVPEFFRALCQHGGITAHILVPYGDNTHHILEAVFKGFGRALDEAVRLEPRRSTIPSSKGVL</sequence>
<dbReference type="PROSITE" id="PS00954">
    <property type="entry name" value="IGP_DEHYDRATASE_1"/>
    <property type="match status" value="1"/>
</dbReference>
<evidence type="ECO:0000256" key="7">
    <source>
        <dbReference type="RuleBase" id="RU000599"/>
    </source>
</evidence>
<dbReference type="EMBL" id="DSTK01000006">
    <property type="protein sequence ID" value="HFK95950.1"/>
    <property type="molecule type" value="Genomic_DNA"/>
</dbReference>
<evidence type="ECO:0000256" key="5">
    <source>
        <dbReference type="ARBA" id="ARBA00023239"/>
    </source>
</evidence>
<evidence type="ECO:0000256" key="2">
    <source>
        <dbReference type="ARBA" id="ARBA00016664"/>
    </source>
</evidence>
<gene>
    <name evidence="6 8" type="primary">hisB</name>
    <name evidence="8" type="ORF">ENS06_01340</name>
</gene>
<proteinExistence type="inferred from homology"/>
<keyword evidence="5 6" id="KW-0456">Lyase</keyword>
<dbReference type="InterPro" id="IPR020565">
    <property type="entry name" value="ImidazoleglycerP_deHydtase_CS"/>
</dbReference>
<dbReference type="NCBIfam" id="NF002114">
    <property type="entry name" value="PRK00951.2-4"/>
    <property type="match status" value="1"/>
</dbReference>
<dbReference type="EC" id="4.2.1.19" evidence="6 7"/>
<comment type="subcellular location">
    <subcellularLocation>
        <location evidence="6 7">Cytoplasm</location>
    </subcellularLocation>
</comment>
<dbReference type="Pfam" id="PF00475">
    <property type="entry name" value="IGPD"/>
    <property type="match status" value="1"/>
</dbReference>
<comment type="pathway">
    <text evidence="1 6 7">Amino-acid biosynthesis; L-histidine biosynthesis; L-histidine from 5-phospho-alpha-D-ribose 1-diphosphate: step 6/9.</text>
</comment>
<keyword evidence="3 6" id="KW-0028">Amino-acid biosynthesis</keyword>
<evidence type="ECO:0000256" key="4">
    <source>
        <dbReference type="ARBA" id="ARBA00023102"/>
    </source>
</evidence>
<dbReference type="GO" id="GO:0004424">
    <property type="term" value="F:imidazoleglycerol-phosphate dehydratase activity"/>
    <property type="evidence" value="ECO:0007669"/>
    <property type="project" value="UniProtKB-UniRule"/>
</dbReference>
<dbReference type="PANTHER" id="PTHR23133">
    <property type="entry name" value="IMIDAZOLEGLYCEROL-PHOSPHATE DEHYDRATASE HIS7"/>
    <property type="match status" value="1"/>
</dbReference>
<evidence type="ECO:0000256" key="3">
    <source>
        <dbReference type="ARBA" id="ARBA00022605"/>
    </source>
</evidence>
<organism evidence="8">
    <name type="scientific">Desulfacinum infernum</name>
    <dbReference type="NCBI Taxonomy" id="35837"/>
    <lineage>
        <taxon>Bacteria</taxon>
        <taxon>Pseudomonadati</taxon>
        <taxon>Thermodesulfobacteriota</taxon>
        <taxon>Syntrophobacteria</taxon>
        <taxon>Syntrophobacterales</taxon>
        <taxon>Syntrophobacteraceae</taxon>
        <taxon>Desulfacinum</taxon>
    </lineage>
</organism>
<keyword evidence="6" id="KW-0963">Cytoplasm</keyword>
<dbReference type="NCBIfam" id="NF002111">
    <property type="entry name" value="PRK00951.2-1"/>
    <property type="match status" value="1"/>
</dbReference>
<evidence type="ECO:0000256" key="1">
    <source>
        <dbReference type="ARBA" id="ARBA00005047"/>
    </source>
</evidence>
<dbReference type="FunFam" id="3.30.230.40:FF:000003">
    <property type="entry name" value="Imidazoleglycerol-phosphate dehydratase HisB"/>
    <property type="match status" value="1"/>
</dbReference>
<dbReference type="GO" id="GO:0005737">
    <property type="term" value="C:cytoplasm"/>
    <property type="evidence" value="ECO:0007669"/>
    <property type="project" value="UniProtKB-SubCell"/>
</dbReference>
<reference evidence="8" key="1">
    <citation type="journal article" date="2020" name="mSystems">
        <title>Genome- and Community-Level Interaction Insights into Carbon Utilization and Element Cycling Functions of Hydrothermarchaeota in Hydrothermal Sediment.</title>
        <authorList>
            <person name="Zhou Z."/>
            <person name="Liu Y."/>
            <person name="Xu W."/>
            <person name="Pan J."/>
            <person name="Luo Z.H."/>
            <person name="Li M."/>
        </authorList>
    </citation>
    <scope>NUCLEOTIDE SEQUENCE [LARGE SCALE GENOMIC DNA]</scope>
    <source>
        <strain evidence="8">SpSt-456</strain>
    </source>
</reference>
<evidence type="ECO:0000313" key="8">
    <source>
        <dbReference type="EMBL" id="HFK95950.1"/>
    </source>
</evidence>
<dbReference type="InterPro" id="IPR000807">
    <property type="entry name" value="ImidazoleglycerolP_deHydtase"/>
</dbReference>
<comment type="caution">
    <text evidence="8">The sequence shown here is derived from an EMBL/GenBank/DDBJ whole genome shotgun (WGS) entry which is preliminary data.</text>
</comment>
<keyword evidence="4 6" id="KW-0368">Histidine biosynthesis</keyword>
<dbReference type="FunFam" id="3.30.230.40:FF:000001">
    <property type="entry name" value="Imidazoleglycerol-phosphate dehydratase HisB"/>
    <property type="match status" value="1"/>
</dbReference>
<dbReference type="PROSITE" id="PS00955">
    <property type="entry name" value="IGP_DEHYDRATASE_2"/>
    <property type="match status" value="1"/>
</dbReference>
<dbReference type="SUPFAM" id="SSF54211">
    <property type="entry name" value="Ribosomal protein S5 domain 2-like"/>
    <property type="match status" value="2"/>
</dbReference>
<dbReference type="PANTHER" id="PTHR23133:SF2">
    <property type="entry name" value="IMIDAZOLEGLYCEROL-PHOSPHATE DEHYDRATASE"/>
    <property type="match status" value="1"/>
</dbReference>
<evidence type="ECO:0000256" key="6">
    <source>
        <dbReference type="HAMAP-Rule" id="MF_00076"/>
    </source>
</evidence>
<dbReference type="UniPathway" id="UPA00031">
    <property type="reaction ID" value="UER00011"/>
</dbReference>
<dbReference type="InterPro" id="IPR020568">
    <property type="entry name" value="Ribosomal_Su5_D2-typ_SF"/>
</dbReference>